<dbReference type="AlphaFoldDB" id="A0A0C9XPV4"/>
<proteinExistence type="predicted"/>
<protein>
    <submittedName>
        <fullName evidence="1">Uncharacterized protein</fullName>
    </submittedName>
</protein>
<dbReference type="Proteomes" id="UP000054477">
    <property type="component" value="Unassembled WGS sequence"/>
</dbReference>
<keyword evidence="2" id="KW-1185">Reference proteome</keyword>
<dbReference type="HOGENOM" id="CLU_2812748_0_0_1"/>
<evidence type="ECO:0000313" key="2">
    <source>
        <dbReference type="Proteomes" id="UP000054477"/>
    </source>
</evidence>
<gene>
    <name evidence="1" type="ORF">K443DRAFT_162066</name>
</gene>
<reference evidence="1 2" key="1">
    <citation type="submission" date="2014-04" db="EMBL/GenBank/DDBJ databases">
        <authorList>
            <consortium name="DOE Joint Genome Institute"/>
            <person name="Kuo A."/>
            <person name="Kohler A."/>
            <person name="Nagy L.G."/>
            <person name="Floudas D."/>
            <person name="Copeland A."/>
            <person name="Barry K.W."/>
            <person name="Cichocki N."/>
            <person name="Veneault-Fourrey C."/>
            <person name="LaButti K."/>
            <person name="Lindquist E.A."/>
            <person name="Lipzen A."/>
            <person name="Lundell T."/>
            <person name="Morin E."/>
            <person name="Murat C."/>
            <person name="Sun H."/>
            <person name="Tunlid A."/>
            <person name="Henrissat B."/>
            <person name="Grigoriev I.V."/>
            <person name="Hibbett D.S."/>
            <person name="Martin F."/>
            <person name="Nordberg H.P."/>
            <person name="Cantor M.N."/>
            <person name="Hua S.X."/>
        </authorList>
    </citation>
    <scope>NUCLEOTIDE SEQUENCE [LARGE SCALE GENOMIC DNA]</scope>
    <source>
        <strain evidence="1 2">LaAM-08-1</strain>
    </source>
</reference>
<name>A0A0C9XPV4_9AGAR</name>
<organism evidence="1 2">
    <name type="scientific">Laccaria amethystina LaAM-08-1</name>
    <dbReference type="NCBI Taxonomy" id="1095629"/>
    <lineage>
        <taxon>Eukaryota</taxon>
        <taxon>Fungi</taxon>
        <taxon>Dikarya</taxon>
        <taxon>Basidiomycota</taxon>
        <taxon>Agaricomycotina</taxon>
        <taxon>Agaricomycetes</taxon>
        <taxon>Agaricomycetidae</taxon>
        <taxon>Agaricales</taxon>
        <taxon>Agaricineae</taxon>
        <taxon>Hydnangiaceae</taxon>
        <taxon>Laccaria</taxon>
    </lineage>
</organism>
<dbReference type="EMBL" id="KN838642">
    <property type="protein sequence ID" value="KIJ99666.1"/>
    <property type="molecule type" value="Genomic_DNA"/>
</dbReference>
<accession>A0A0C9XPV4</accession>
<sequence length="67" mass="7505">MSCARGKYSRQIGLVTFYVVAQEHDLIPEVILWCTLVSRKPRSVSTPIFSFVPFIGPFFYTGVSSCA</sequence>
<reference evidence="2" key="2">
    <citation type="submission" date="2015-01" db="EMBL/GenBank/DDBJ databases">
        <title>Evolutionary Origins and Diversification of the Mycorrhizal Mutualists.</title>
        <authorList>
            <consortium name="DOE Joint Genome Institute"/>
            <consortium name="Mycorrhizal Genomics Consortium"/>
            <person name="Kohler A."/>
            <person name="Kuo A."/>
            <person name="Nagy L.G."/>
            <person name="Floudas D."/>
            <person name="Copeland A."/>
            <person name="Barry K.W."/>
            <person name="Cichocki N."/>
            <person name="Veneault-Fourrey C."/>
            <person name="LaButti K."/>
            <person name="Lindquist E.A."/>
            <person name="Lipzen A."/>
            <person name="Lundell T."/>
            <person name="Morin E."/>
            <person name="Murat C."/>
            <person name="Riley R."/>
            <person name="Ohm R."/>
            <person name="Sun H."/>
            <person name="Tunlid A."/>
            <person name="Henrissat B."/>
            <person name="Grigoriev I.V."/>
            <person name="Hibbett D.S."/>
            <person name="Martin F."/>
        </authorList>
    </citation>
    <scope>NUCLEOTIDE SEQUENCE [LARGE SCALE GENOMIC DNA]</scope>
    <source>
        <strain evidence="2">LaAM-08-1</strain>
    </source>
</reference>
<evidence type="ECO:0000313" key="1">
    <source>
        <dbReference type="EMBL" id="KIJ99666.1"/>
    </source>
</evidence>